<evidence type="ECO:0000313" key="1">
    <source>
        <dbReference type="EMBL" id="KAH6893597.1"/>
    </source>
</evidence>
<comment type="caution">
    <text evidence="1">The sequence shown here is derived from an EMBL/GenBank/DDBJ whole genome shotgun (WGS) entry which is preliminary data.</text>
</comment>
<dbReference type="OrthoDB" id="3990500at2759"/>
<protein>
    <recommendedName>
        <fullName evidence="3">Fun14 family protein</fullName>
    </recommendedName>
</protein>
<reference evidence="1 2" key="1">
    <citation type="journal article" date="2021" name="Nat. Commun.">
        <title>Genetic determinants of endophytism in the Arabidopsis root mycobiome.</title>
        <authorList>
            <person name="Mesny F."/>
            <person name="Miyauchi S."/>
            <person name="Thiergart T."/>
            <person name="Pickel B."/>
            <person name="Atanasova L."/>
            <person name="Karlsson M."/>
            <person name="Huettel B."/>
            <person name="Barry K.W."/>
            <person name="Haridas S."/>
            <person name="Chen C."/>
            <person name="Bauer D."/>
            <person name="Andreopoulos W."/>
            <person name="Pangilinan J."/>
            <person name="LaButti K."/>
            <person name="Riley R."/>
            <person name="Lipzen A."/>
            <person name="Clum A."/>
            <person name="Drula E."/>
            <person name="Henrissat B."/>
            <person name="Kohler A."/>
            <person name="Grigoriev I.V."/>
            <person name="Martin F.M."/>
            <person name="Hacquard S."/>
        </authorList>
    </citation>
    <scope>NUCLEOTIDE SEQUENCE [LARGE SCALE GENOMIC DNA]</scope>
    <source>
        <strain evidence="1 2">MPI-CAGE-CH-0241</strain>
    </source>
</reference>
<accession>A0A9P9ASM4</accession>
<dbReference type="Proteomes" id="UP000777438">
    <property type="component" value="Unassembled WGS sequence"/>
</dbReference>
<evidence type="ECO:0000313" key="2">
    <source>
        <dbReference type="Proteomes" id="UP000777438"/>
    </source>
</evidence>
<dbReference type="EMBL" id="JAGPYM010000006">
    <property type="protein sequence ID" value="KAH6893597.1"/>
    <property type="molecule type" value="Genomic_DNA"/>
</dbReference>
<organism evidence="1 2">
    <name type="scientific">Thelonectria olida</name>
    <dbReference type="NCBI Taxonomy" id="1576542"/>
    <lineage>
        <taxon>Eukaryota</taxon>
        <taxon>Fungi</taxon>
        <taxon>Dikarya</taxon>
        <taxon>Ascomycota</taxon>
        <taxon>Pezizomycotina</taxon>
        <taxon>Sordariomycetes</taxon>
        <taxon>Hypocreomycetidae</taxon>
        <taxon>Hypocreales</taxon>
        <taxon>Nectriaceae</taxon>
        <taxon>Thelonectria</taxon>
    </lineage>
</organism>
<sequence length="148" mass="15670">MNRIFASRATFRAVAAGIGPAACAGSLLANRRAIRCDAPSLAASPPPRHRRSPTLDLSPETVAQISSGSVAGFGVGLVVTLFSRTLAFLSGLVGLCLHIASRSGVDVPRMLGVQKYLDGNELWEKTKGKPWFTASFLATFLLATVMRI</sequence>
<keyword evidence="2" id="KW-1185">Reference proteome</keyword>
<proteinExistence type="predicted"/>
<dbReference type="AlphaFoldDB" id="A0A9P9ASM4"/>
<evidence type="ECO:0008006" key="3">
    <source>
        <dbReference type="Google" id="ProtNLM"/>
    </source>
</evidence>
<name>A0A9P9ASM4_9HYPO</name>
<gene>
    <name evidence="1" type="ORF">B0T10DRAFT_482658</name>
</gene>